<evidence type="ECO:0000313" key="11">
    <source>
        <dbReference type="EMBL" id="RCF45400.1"/>
    </source>
</evidence>
<reference evidence="13" key="3">
    <citation type="submission" date="2018-02" db="EMBL/GenBank/DDBJ databases">
        <title>Phenotypic characterization and whole genome analysis of multidrug-resistant, extended-spectrum beta-lactamase-producing bacteria isolated from dogs in Germany.</title>
        <authorList>
            <person name="Williamson C."/>
        </authorList>
    </citation>
    <scope>NUCLEOTIDE SEQUENCE [LARGE SCALE GENOMIC DNA]</scope>
    <source>
        <strain evidence="13">AFG_SD03_1510_Ahy_093</strain>
    </source>
</reference>
<evidence type="ECO:0000256" key="6">
    <source>
        <dbReference type="PROSITE-ProRule" id="PRU00169"/>
    </source>
</evidence>
<dbReference type="Pfam" id="PF00072">
    <property type="entry name" value="Response_reg"/>
    <property type="match status" value="1"/>
</dbReference>
<dbReference type="GO" id="GO:0000156">
    <property type="term" value="F:phosphorelay response regulator activity"/>
    <property type="evidence" value="ECO:0007669"/>
    <property type="project" value="TreeGrafter"/>
</dbReference>
<dbReference type="Gene3D" id="1.10.10.10">
    <property type="entry name" value="Winged helix-like DNA-binding domain superfamily/Winged helix DNA-binding domain"/>
    <property type="match status" value="1"/>
</dbReference>
<gene>
    <name evidence="11" type="ORF">C6C11_18855</name>
    <name evidence="10" type="ORF">JAJ28_003291</name>
    <name evidence="12" type="ORF">PY771_20620</name>
</gene>
<dbReference type="KEGG" id="ahi:VU14_01400"/>
<evidence type="ECO:0000313" key="13">
    <source>
        <dbReference type="Proteomes" id="UP000253075"/>
    </source>
</evidence>
<dbReference type="EMBL" id="CP118942">
    <property type="protein sequence ID" value="WEE25997.1"/>
    <property type="molecule type" value="Genomic_DNA"/>
</dbReference>
<dbReference type="GO" id="GO:0000976">
    <property type="term" value="F:transcription cis-regulatory region binding"/>
    <property type="evidence" value="ECO:0007669"/>
    <property type="project" value="TreeGrafter"/>
</dbReference>
<dbReference type="CDD" id="cd19934">
    <property type="entry name" value="REC_OmpR_EcPhoP-like"/>
    <property type="match status" value="1"/>
</dbReference>
<evidence type="ECO:0000313" key="14">
    <source>
        <dbReference type="Proteomes" id="UP000859505"/>
    </source>
</evidence>
<protein>
    <submittedName>
        <fullName evidence="11">DNA-binding response regulator</fullName>
    </submittedName>
    <submittedName>
        <fullName evidence="10">Response regulator transcription factor</fullName>
    </submittedName>
</protein>
<dbReference type="Proteomes" id="UP000253075">
    <property type="component" value="Unassembled WGS sequence"/>
</dbReference>
<dbReference type="SMART" id="SM00862">
    <property type="entry name" value="Trans_reg_C"/>
    <property type="match status" value="1"/>
</dbReference>
<dbReference type="GeneID" id="4487561"/>
<feature type="DNA-binding region" description="OmpR/PhoB-type" evidence="7">
    <location>
        <begin position="124"/>
        <end position="218"/>
    </location>
</feature>
<reference evidence="10" key="1">
    <citation type="journal article" date="2018" name="Genome Biol.">
        <title>SKESA: strategic k-mer extension for scrupulous assemblies.</title>
        <authorList>
            <person name="Souvorov A."/>
            <person name="Agarwala R."/>
            <person name="Lipman D.J."/>
        </authorList>
    </citation>
    <scope>NUCLEOTIDE SEQUENCE</scope>
    <source>
        <strain evidence="10">OLC2673_Aeromonas</strain>
    </source>
</reference>
<keyword evidence="5" id="KW-0804">Transcription</keyword>
<dbReference type="InterPro" id="IPR001867">
    <property type="entry name" value="OmpR/PhoB-type_DNA-bd"/>
</dbReference>
<accession>A0A081UWN1</accession>
<evidence type="ECO:0000313" key="12">
    <source>
        <dbReference type="EMBL" id="WEE25997.1"/>
    </source>
</evidence>
<dbReference type="CDD" id="cd00383">
    <property type="entry name" value="trans_reg_C"/>
    <property type="match status" value="1"/>
</dbReference>
<dbReference type="SUPFAM" id="SSF52172">
    <property type="entry name" value="CheY-like"/>
    <property type="match status" value="1"/>
</dbReference>
<reference evidence="12" key="6">
    <citation type="submission" date="2023-02" db="EMBL/GenBank/DDBJ databases">
        <title>The sequence of Aeromonas hydrophila K533.</title>
        <authorList>
            <person name="Luo X."/>
        </authorList>
    </citation>
    <scope>NUCLEOTIDE SEQUENCE</scope>
    <source>
        <strain evidence="12">K533</strain>
    </source>
</reference>
<evidence type="ECO:0000256" key="4">
    <source>
        <dbReference type="ARBA" id="ARBA00023125"/>
    </source>
</evidence>
<dbReference type="GO" id="GO:0005829">
    <property type="term" value="C:cytosol"/>
    <property type="evidence" value="ECO:0007669"/>
    <property type="project" value="TreeGrafter"/>
</dbReference>
<dbReference type="FunFam" id="3.40.50.2300:FF:000002">
    <property type="entry name" value="DNA-binding response regulator PhoP"/>
    <property type="match status" value="1"/>
</dbReference>
<proteinExistence type="predicted"/>
<dbReference type="InterPro" id="IPR039420">
    <property type="entry name" value="WalR-like"/>
</dbReference>
<dbReference type="OMA" id="LAEVWDW"/>
<dbReference type="AlphaFoldDB" id="A0A081UWN1"/>
<dbReference type="Gene3D" id="3.40.50.2300">
    <property type="match status" value="1"/>
</dbReference>
<name>A0A081UWN1_AERHY</name>
<dbReference type="PROSITE" id="PS50110">
    <property type="entry name" value="RESPONSE_REGULATORY"/>
    <property type="match status" value="1"/>
</dbReference>
<evidence type="ECO:0000256" key="1">
    <source>
        <dbReference type="ARBA" id="ARBA00022553"/>
    </source>
</evidence>
<dbReference type="Proteomes" id="UP000859505">
    <property type="component" value="Unassembled WGS sequence"/>
</dbReference>
<evidence type="ECO:0000256" key="7">
    <source>
        <dbReference type="PROSITE-ProRule" id="PRU01091"/>
    </source>
</evidence>
<feature type="domain" description="OmpR/PhoB-type" evidence="9">
    <location>
        <begin position="124"/>
        <end position="218"/>
    </location>
</feature>
<evidence type="ECO:0000256" key="2">
    <source>
        <dbReference type="ARBA" id="ARBA00023012"/>
    </source>
</evidence>
<evidence type="ECO:0000256" key="3">
    <source>
        <dbReference type="ARBA" id="ARBA00023015"/>
    </source>
</evidence>
<evidence type="ECO:0000256" key="5">
    <source>
        <dbReference type="ARBA" id="ARBA00023163"/>
    </source>
</evidence>
<dbReference type="KEGG" id="ahh:RY45_21150"/>
<dbReference type="Gene3D" id="6.10.250.690">
    <property type="match status" value="1"/>
</dbReference>
<dbReference type="PROSITE" id="PS51755">
    <property type="entry name" value="OMPR_PHOB"/>
    <property type="match status" value="1"/>
</dbReference>
<feature type="domain" description="Response regulatory" evidence="8">
    <location>
        <begin position="2"/>
        <end position="116"/>
    </location>
</feature>
<dbReference type="PANTHER" id="PTHR48111">
    <property type="entry name" value="REGULATOR OF RPOS"/>
    <property type="match status" value="1"/>
</dbReference>
<dbReference type="RefSeq" id="WP_011707717.1">
    <property type="nucleotide sequence ID" value="NZ_AP019193.1"/>
</dbReference>
<dbReference type="SMART" id="SM00448">
    <property type="entry name" value="REC"/>
    <property type="match status" value="1"/>
</dbReference>
<dbReference type="InterPro" id="IPR001789">
    <property type="entry name" value="Sig_transdc_resp-reg_receiver"/>
</dbReference>
<dbReference type="EMBL" id="DACTUL010000029">
    <property type="protein sequence ID" value="HAT6345521.1"/>
    <property type="molecule type" value="Genomic_DNA"/>
</dbReference>
<keyword evidence="3" id="KW-0805">Transcription regulation</keyword>
<dbReference type="InterPro" id="IPR011006">
    <property type="entry name" value="CheY-like_superfamily"/>
</dbReference>
<dbReference type="InterPro" id="IPR036388">
    <property type="entry name" value="WH-like_DNA-bd_sf"/>
</dbReference>
<dbReference type="Pfam" id="PF00486">
    <property type="entry name" value="Trans_reg_C"/>
    <property type="match status" value="1"/>
</dbReference>
<dbReference type="PANTHER" id="PTHR48111:SF37">
    <property type="entry name" value="RESPONSE REGULATOR PROTEIN CARR"/>
    <property type="match status" value="1"/>
</dbReference>
<sequence length="218" mass="24220">MRILIVEDEKTLAGQLAEQLRLSGFVTDLCHDGNEAGFLGETEPYDAIILDLGLPGRDGLSVLKEWRSKGIDTPVLVLTARGQLHEKIEGLNAGADDYLTKPFQVAELVARVHALVRRAAGNASSILEIGGVRLDMAASQVWYEGTPIKLTAHEFRVLGYLMQHRGKVVSRSELIDHIYAQDFDRDSNTVEVFIGRIRKKTHSDLIETVRGLGYRINE</sequence>
<reference evidence="11" key="4">
    <citation type="submission" date="2018-02" db="EMBL/GenBank/DDBJ databases">
        <authorList>
            <person name="Williamson C."/>
        </authorList>
    </citation>
    <scope>NUCLEOTIDE SEQUENCE</scope>
    <source>
        <strain evidence="11">AFG_SD03_1510_Ahy_093</strain>
    </source>
</reference>
<dbReference type="eggNOG" id="COG0745">
    <property type="taxonomic scope" value="Bacteria"/>
</dbReference>
<keyword evidence="2" id="KW-0902">Two-component regulatory system</keyword>
<evidence type="ECO:0000259" key="9">
    <source>
        <dbReference type="PROSITE" id="PS51755"/>
    </source>
</evidence>
<feature type="modified residue" description="4-aspartylphosphate" evidence="6">
    <location>
        <position position="51"/>
    </location>
</feature>
<keyword evidence="4 7" id="KW-0238">DNA-binding</keyword>
<keyword evidence="1 6" id="KW-0597">Phosphoprotein</keyword>
<organism evidence="10 14">
    <name type="scientific">Aeromonas hydrophila</name>
    <dbReference type="NCBI Taxonomy" id="644"/>
    <lineage>
        <taxon>Bacteria</taxon>
        <taxon>Pseudomonadati</taxon>
        <taxon>Pseudomonadota</taxon>
        <taxon>Gammaproteobacteria</taxon>
        <taxon>Aeromonadales</taxon>
        <taxon>Aeromonadaceae</taxon>
        <taxon>Aeromonas</taxon>
    </lineage>
</organism>
<evidence type="ECO:0000313" key="10">
    <source>
        <dbReference type="EMBL" id="HAT6345521.1"/>
    </source>
</evidence>
<evidence type="ECO:0000259" key="8">
    <source>
        <dbReference type="PROSITE" id="PS50110"/>
    </source>
</evidence>
<dbReference type="GO" id="GO:0006355">
    <property type="term" value="P:regulation of DNA-templated transcription"/>
    <property type="evidence" value="ECO:0007669"/>
    <property type="project" value="InterPro"/>
</dbReference>
<dbReference type="KEGG" id="aaj:BOQ57_21115"/>
<dbReference type="Proteomes" id="UP001214666">
    <property type="component" value="Chromosome"/>
</dbReference>
<reference evidence="11 13" key="2">
    <citation type="journal article" date="2018" name="PLoS ONE">
        <title>Phenotypic characterization and whole genome analysis of extended-spectrum beta-lactamase-producing bacteria isolated from dogs in Germany.</title>
        <authorList>
            <person name="Boehmer T."/>
            <person name="Vogler A.J."/>
            <person name="Thomas A."/>
            <person name="Sauer S."/>
            <person name="Hergenroether M."/>
            <person name="Straubinger R.K."/>
            <person name="Birdsell D."/>
            <person name="Keim P."/>
            <person name="Sahl J.W."/>
            <person name="Williamson C.H."/>
            <person name="Riehm J.M."/>
        </authorList>
    </citation>
    <scope>NUCLEOTIDE SEQUENCE [LARGE SCALE GENOMIC DNA]</scope>
    <source>
        <strain evidence="11 13">AFG_SD03_1510_Ahy_093</strain>
    </source>
</reference>
<dbReference type="EMBL" id="PUTQ01000031">
    <property type="protein sequence ID" value="RCF45400.1"/>
    <property type="molecule type" value="Genomic_DNA"/>
</dbReference>
<dbReference type="FunFam" id="1.10.10.10:FF:000005">
    <property type="entry name" value="Two-component system response regulator"/>
    <property type="match status" value="1"/>
</dbReference>
<dbReference type="GO" id="GO:0032993">
    <property type="term" value="C:protein-DNA complex"/>
    <property type="evidence" value="ECO:0007669"/>
    <property type="project" value="TreeGrafter"/>
</dbReference>
<reference evidence="10" key="5">
    <citation type="submission" date="2020-01" db="EMBL/GenBank/DDBJ databases">
        <authorList>
            <consortium name="NCBI Pathogen Detection Project"/>
        </authorList>
    </citation>
    <scope>NUCLEOTIDE SEQUENCE</scope>
    <source>
        <strain evidence="10">OLC2673_Aeromonas</strain>
    </source>
</reference>